<reference evidence="1 2" key="1">
    <citation type="submission" date="2016-10" db="EMBL/GenBank/DDBJ databases">
        <title>Comparative genome analysis of multiple Pseudomonas spp. focuses on biocontrol and plant growth promoting traits.</title>
        <authorList>
            <person name="Tao X.-Y."/>
            <person name="Taylor C.G."/>
        </authorList>
    </citation>
    <scope>NUCLEOTIDE SEQUENCE [LARGE SCALE GENOMIC DNA]</scope>
    <source>
        <strain evidence="1 2">24D3</strain>
    </source>
</reference>
<dbReference type="Proteomes" id="UP000285757">
    <property type="component" value="Unassembled WGS sequence"/>
</dbReference>
<accession>A0A423LMA4</accession>
<organism evidence="1 2">
    <name type="scientific">Pseudomonas fluorescens</name>
    <dbReference type="NCBI Taxonomy" id="294"/>
    <lineage>
        <taxon>Bacteria</taxon>
        <taxon>Pseudomonadati</taxon>
        <taxon>Pseudomonadota</taxon>
        <taxon>Gammaproteobacteria</taxon>
        <taxon>Pseudomonadales</taxon>
        <taxon>Pseudomonadaceae</taxon>
        <taxon>Pseudomonas</taxon>
    </lineage>
</organism>
<comment type="caution">
    <text evidence="1">The sequence shown here is derived from an EMBL/GenBank/DDBJ whole genome shotgun (WGS) entry which is preliminary data.</text>
</comment>
<sequence>MEGLDVAAVQHLQQRLATQVMQMSLLDLLDFDDQQLLIHILVEVMGEQQVRDRYQPILSDPPLLLRFLEGSVSTGSLEVQGDRVSRRVLNVPSAALDHIASRDRARTLVEALRTHPEMSLRQTQVIEAYLRPDLWGDDDTAASD</sequence>
<evidence type="ECO:0000313" key="2">
    <source>
        <dbReference type="Proteomes" id="UP000285757"/>
    </source>
</evidence>
<dbReference type="EMBL" id="MOBU01000006">
    <property type="protein sequence ID" value="RON69396.1"/>
    <property type="molecule type" value="Genomic_DNA"/>
</dbReference>
<protein>
    <submittedName>
        <fullName evidence="1">Uncharacterized protein</fullName>
    </submittedName>
</protein>
<evidence type="ECO:0000313" key="1">
    <source>
        <dbReference type="EMBL" id="RON69396.1"/>
    </source>
</evidence>
<proteinExistence type="predicted"/>
<gene>
    <name evidence="1" type="ORF">BK671_08150</name>
</gene>
<dbReference type="AlphaFoldDB" id="A0A423LMA4"/>
<name>A0A423LMA4_PSEFL</name>